<dbReference type="InterPro" id="IPR051814">
    <property type="entry name" value="NAD(P)H-dep_FMN_reductase"/>
</dbReference>
<dbReference type="RefSeq" id="WP_271202879.1">
    <property type="nucleotide sequence ID" value="NZ_BSFK01000003.1"/>
</dbReference>
<protein>
    <submittedName>
        <fullName evidence="6">FMN reductase</fullName>
    </submittedName>
</protein>
<dbReference type="SUPFAM" id="SSF52218">
    <property type="entry name" value="Flavoproteins"/>
    <property type="match status" value="1"/>
</dbReference>
<keyword evidence="4" id="KW-0560">Oxidoreductase</keyword>
<dbReference type="EMBL" id="BSFK01000003">
    <property type="protein sequence ID" value="GLK74891.1"/>
    <property type="molecule type" value="Genomic_DNA"/>
</dbReference>
<evidence type="ECO:0000256" key="4">
    <source>
        <dbReference type="ARBA" id="ARBA00023002"/>
    </source>
</evidence>
<dbReference type="Pfam" id="PF03358">
    <property type="entry name" value="FMN_red"/>
    <property type="match status" value="1"/>
</dbReference>
<gene>
    <name evidence="6" type="ORF">GCM10008171_01440</name>
</gene>
<keyword evidence="3" id="KW-0288">FMN</keyword>
<dbReference type="PANTHER" id="PTHR43408">
    <property type="entry name" value="FMN REDUCTASE (NADPH)"/>
    <property type="match status" value="1"/>
</dbReference>
<reference evidence="6" key="1">
    <citation type="journal article" date="2014" name="Int. J. Syst. Evol. Microbiol.">
        <title>Complete genome sequence of Corynebacterium casei LMG S-19264T (=DSM 44701T), isolated from a smear-ripened cheese.</title>
        <authorList>
            <consortium name="US DOE Joint Genome Institute (JGI-PGF)"/>
            <person name="Walter F."/>
            <person name="Albersmeier A."/>
            <person name="Kalinowski J."/>
            <person name="Ruckert C."/>
        </authorList>
    </citation>
    <scope>NUCLEOTIDE SEQUENCE</scope>
    <source>
        <strain evidence="6">VKM B-2555</strain>
    </source>
</reference>
<evidence type="ECO:0000259" key="5">
    <source>
        <dbReference type="Pfam" id="PF03358"/>
    </source>
</evidence>
<organism evidence="6 7">
    <name type="scientific">Methylopila jiangsuensis</name>
    <dbReference type="NCBI Taxonomy" id="586230"/>
    <lineage>
        <taxon>Bacteria</taxon>
        <taxon>Pseudomonadati</taxon>
        <taxon>Pseudomonadota</taxon>
        <taxon>Alphaproteobacteria</taxon>
        <taxon>Hyphomicrobiales</taxon>
        <taxon>Methylopilaceae</taxon>
        <taxon>Methylopila</taxon>
    </lineage>
</organism>
<comment type="caution">
    <text evidence="6">The sequence shown here is derived from an EMBL/GenBank/DDBJ whole genome shotgun (WGS) entry which is preliminary data.</text>
</comment>
<dbReference type="AlphaFoldDB" id="A0A9W6N261"/>
<accession>A0A9W6N261</accession>
<dbReference type="Gene3D" id="3.40.50.360">
    <property type="match status" value="1"/>
</dbReference>
<evidence type="ECO:0000256" key="1">
    <source>
        <dbReference type="ARBA" id="ARBA00005990"/>
    </source>
</evidence>
<evidence type="ECO:0000313" key="6">
    <source>
        <dbReference type="EMBL" id="GLK74891.1"/>
    </source>
</evidence>
<dbReference type="PANTHER" id="PTHR43408:SF2">
    <property type="entry name" value="FMN REDUCTASE (NADPH)"/>
    <property type="match status" value="1"/>
</dbReference>
<sequence>MTAPRIVALSGSPSAQSRTRVLLEELVQAIVQRAGGRVTLIDVGELAGDLGLARARSDASPALEQRLREIEAADLILAASPVYKASYSGLFKHFIDLIDHRALAGVPVGLIATGGGDRHALVVEHQFRPLFGFFGARTLPTGLYVAESQHRDGHIADPLVRARADLLIGEAVEALARSPVPARAAQLFPNA</sequence>
<dbReference type="InterPro" id="IPR029039">
    <property type="entry name" value="Flavoprotein-like_sf"/>
</dbReference>
<evidence type="ECO:0000313" key="7">
    <source>
        <dbReference type="Proteomes" id="UP001143364"/>
    </source>
</evidence>
<keyword evidence="2" id="KW-0285">Flavoprotein</keyword>
<evidence type="ECO:0000256" key="2">
    <source>
        <dbReference type="ARBA" id="ARBA00022630"/>
    </source>
</evidence>
<proteinExistence type="inferred from homology"/>
<keyword evidence="7" id="KW-1185">Reference proteome</keyword>
<name>A0A9W6N261_9HYPH</name>
<feature type="domain" description="NADPH-dependent FMN reductase-like" evidence="5">
    <location>
        <begin position="4"/>
        <end position="149"/>
    </location>
</feature>
<comment type="similarity">
    <text evidence="1">Belongs to the SsuE family.</text>
</comment>
<dbReference type="GO" id="GO:0016491">
    <property type="term" value="F:oxidoreductase activity"/>
    <property type="evidence" value="ECO:0007669"/>
    <property type="project" value="UniProtKB-KW"/>
</dbReference>
<dbReference type="Proteomes" id="UP001143364">
    <property type="component" value="Unassembled WGS sequence"/>
</dbReference>
<evidence type="ECO:0000256" key="3">
    <source>
        <dbReference type="ARBA" id="ARBA00022643"/>
    </source>
</evidence>
<reference evidence="6" key="2">
    <citation type="submission" date="2023-01" db="EMBL/GenBank/DDBJ databases">
        <authorList>
            <person name="Sun Q."/>
            <person name="Evtushenko L."/>
        </authorList>
    </citation>
    <scope>NUCLEOTIDE SEQUENCE</scope>
    <source>
        <strain evidence="6">VKM B-2555</strain>
    </source>
</reference>
<dbReference type="InterPro" id="IPR005025">
    <property type="entry name" value="FMN_Rdtase-like_dom"/>
</dbReference>